<feature type="domain" description="DUF6699" evidence="1">
    <location>
        <begin position="162"/>
        <end position="268"/>
    </location>
</feature>
<comment type="caution">
    <text evidence="2">The sequence shown here is derived from an EMBL/GenBank/DDBJ whole genome shotgun (WGS) entry which is preliminary data.</text>
</comment>
<dbReference type="RefSeq" id="XP_001833186.2">
    <property type="nucleotide sequence ID" value="XM_001833134.2"/>
</dbReference>
<dbReference type="EMBL" id="AACS02000002">
    <property type="protein sequence ID" value="EAU88619.2"/>
    <property type="molecule type" value="Genomic_DNA"/>
</dbReference>
<dbReference type="HOGENOM" id="CLU_604125_0_0_1"/>
<organism evidence="2 3">
    <name type="scientific">Coprinopsis cinerea (strain Okayama-7 / 130 / ATCC MYA-4618 / FGSC 9003)</name>
    <name type="common">Inky cap fungus</name>
    <name type="synonym">Hormographiella aspergillata</name>
    <dbReference type="NCBI Taxonomy" id="240176"/>
    <lineage>
        <taxon>Eukaryota</taxon>
        <taxon>Fungi</taxon>
        <taxon>Dikarya</taxon>
        <taxon>Basidiomycota</taxon>
        <taxon>Agaricomycotina</taxon>
        <taxon>Agaricomycetes</taxon>
        <taxon>Agaricomycetidae</taxon>
        <taxon>Agaricales</taxon>
        <taxon>Agaricineae</taxon>
        <taxon>Psathyrellaceae</taxon>
        <taxon>Coprinopsis</taxon>
    </lineage>
</organism>
<dbReference type="GeneID" id="6009684"/>
<evidence type="ECO:0000313" key="3">
    <source>
        <dbReference type="Proteomes" id="UP000001861"/>
    </source>
</evidence>
<dbReference type="STRING" id="240176.A8NF14"/>
<name>A8NF14_COPC7</name>
<keyword evidence="3" id="KW-1185">Reference proteome</keyword>
<evidence type="ECO:0000313" key="2">
    <source>
        <dbReference type="EMBL" id="EAU88619.2"/>
    </source>
</evidence>
<dbReference type="Proteomes" id="UP000001861">
    <property type="component" value="Unassembled WGS sequence"/>
</dbReference>
<protein>
    <recommendedName>
        <fullName evidence="1">DUF6699 domain-containing protein</fullName>
    </recommendedName>
</protein>
<dbReference type="VEuPathDB" id="FungiDB:CC1G_12011"/>
<reference evidence="2 3" key="1">
    <citation type="journal article" date="2010" name="Proc. Natl. Acad. Sci. U.S.A.">
        <title>Insights into evolution of multicellular fungi from the assembled chromosomes of the mushroom Coprinopsis cinerea (Coprinus cinereus).</title>
        <authorList>
            <person name="Stajich J.E."/>
            <person name="Wilke S.K."/>
            <person name="Ahren D."/>
            <person name="Au C.H."/>
            <person name="Birren B.W."/>
            <person name="Borodovsky M."/>
            <person name="Burns C."/>
            <person name="Canback B."/>
            <person name="Casselton L.A."/>
            <person name="Cheng C.K."/>
            <person name="Deng J."/>
            <person name="Dietrich F.S."/>
            <person name="Fargo D.C."/>
            <person name="Farman M.L."/>
            <person name="Gathman A.C."/>
            <person name="Goldberg J."/>
            <person name="Guigo R."/>
            <person name="Hoegger P.J."/>
            <person name="Hooker J.B."/>
            <person name="Huggins A."/>
            <person name="James T.Y."/>
            <person name="Kamada T."/>
            <person name="Kilaru S."/>
            <person name="Kodira C."/>
            <person name="Kues U."/>
            <person name="Kupfer D."/>
            <person name="Kwan H.S."/>
            <person name="Lomsadze A."/>
            <person name="Li W."/>
            <person name="Lilly W.W."/>
            <person name="Ma L.J."/>
            <person name="Mackey A.J."/>
            <person name="Manning G."/>
            <person name="Martin F."/>
            <person name="Muraguchi H."/>
            <person name="Natvig D.O."/>
            <person name="Palmerini H."/>
            <person name="Ramesh M.A."/>
            <person name="Rehmeyer C.J."/>
            <person name="Roe B.A."/>
            <person name="Shenoy N."/>
            <person name="Stanke M."/>
            <person name="Ter-Hovhannisyan V."/>
            <person name="Tunlid A."/>
            <person name="Velagapudi R."/>
            <person name="Vision T.J."/>
            <person name="Zeng Q."/>
            <person name="Zolan M.E."/>
            <person name="Pukkila P.J."/>
        </authorList>
    </citation>
    <scope>NUCLEOTIDE SEQUENCE [LARGE SCALE GENOMIC DNA]</scope>
    <source>
        <strain evidence="3">Okayama-7 / 130 / ATCC MYA-4618 / FGSC 9003</strain>
    </source>
</reference>
<gene>
    <name evidence="2" type="ORF">CC1G_12011</name>
</gene>
<sequence>MAGYYSPYPAGSSHHWHQYSPYVPPHYGYQSAGYSPFNSYEPHPAAFYQTPGQPPVPLDGAPVPFPPPYPPFFTPMHYATRLGGTPATVPLDPSQTPIWPQNTPLPGPTLVCQPAVVSPVPPPPPPVWESGTFPPVYLGAQVPLRLHPSLTFNPLDVTEPVLQWDIIQKPELARVVSGRRILLPVKFNEPAVTPKVDKIYITTQQPYLTYWMERWGPIVLEKADITVRDVLDAIHDYWQIPLTRTEKKEIQAVDSNKEVMKNVRNHRIAQSYDGLPDLVPTHRQFDFRLPFPSSISKSLPQVSPIMTGRRTLFRRSSKPPNVFVFNNYYHRSDKTPVAYTPYQSTASSWSAAAHSSTPLPWTSSTLPPRSPAVVQPSIPAPQLNCNRRWPSAQEWPWFYTPNVAYPGWTPKPSSASVNALTPYTKRAWKATIPRSSRTRRILRENLHQDLCIN</sequence>
<dbReference type="Pfam" id="PF20415">
    <property type="entry name" value="DUF6699"/>
    <property type="match status" value="1"/>
</dbReference>
<dbReference type="InterPro" id="IPR046522">
    <property type="entry name" value="DUF6699"/>
</dbReference>
<dbReference type="InParanoid" id="A8NF14"/>
<dbReference type="AlphaFoldDB" id="A8NF14"/>
<accession>A8NF14</accession>
<dbReference type="eggNOG" id="ENOG502RCC7">
    <property type="taxonomic scope" value="Eukaryota"/>
</dbReference>
<proteinExistence type="predicted"/>
<dbReference type="KEGG" id="cci:CC1G_12011"/>
<evidence type="ECO:0000259" key="1">
    <source>
        <dbReference type="Pfam" id="PF20415"/>
    </source>
</evidence>
<dbReference type="OrthoDB" id="3241567at2759"/>